<evidence type="ECO:0008006" key="3">
    <source>
        <dbReference type="Google" id="ProtNLM"/>
    </source>
</evidence>
<proteinExistence type="predicted"/>
<evidence type="ECO:0000313" key="2">
    <source>
        <dbReference type="Proteomes" id="UP001319870"/>
    </source>
</evidence>
<dbReference type="EMBL" id="JAIXCQ010000002">
    <property type="protein sequence ID" value="MCA5892392.1"/>
    <property type="molecule type" value="Genomic_DNA"/>
</dbReference>
<gene>
    <name evidence="1" type="ORF">LEP48_03370</name>
</gene>
<dbReference type="Pfam" id="PF20486">
    <property type="entry name" value="DUF6725"/>
    <property type="match status" value="1"/>
</dbReference>
<sequence>MVTEPNVRPPSDWRDLQVGARVVVRRRLRPEEQAEGAPQRWTDVVGVVVALDGAGLDVRPDRRPGLEVVHVAAADVEVVKPVPPRPARRGERH</sequence>
<dbReference type="Proteomes" id="UP001319870">
    <property type="component" value="Unassembled WGS sequence"/>
</dbReference>
<dbReference type="RefSeq" id="WP_225564168.1">
    <property type="nucleotide sequence ID" value="NZ_JAIXCQ010000002.1"/>
</dbReference>
<accession>A0ABS7ZD55</accession>
<keyword evidence="2" id="KW-1185">Reference proteome</keyword>
<name>A0ABS7ZD55_9MICO</name>
<organism evidence="1 2">
    <name type="scientific">Isoptericola luteus</name>
    <dbReference type="NCBI Taxonomy" id="2879484"/>
    <lineage>
        <taxon>Bacteria</taxon>
        <taxon>Bacillati</taxon>
        <taxon>Actinomycetota</taxon>
        <taxon>Actinomycetes</taxon>
        <taxon>Micrococcales</taxon>
        <taxon>Promicromonosporaceae</taxon>
        <taxon>Isoptericola</taxon>
    </lineage>
</organism>
<evidence type="ECO:0000313" key="1">
    <source>
        <dbReference type="EMBL" id="MCA5892392.1"/>
    </source>
</evidence>
<comment type="caution">
    <text evidence="1">The sequence shown here is derived from an EMBL/GenBank/DDBJ whole genome shotgun (WGS) entry which is preliminary data.</text>
</comment>
<protein>
    <recommendedName>
        <fullName evidence="3">Ferrous iron transport protein A</fullName>
    </recommendedName>
</protein>
<dbReference type="InterPro" id="IPR046571">
    <property type="entry name" value="DUF6725"/>
</dbReference>
<reference evidence="1 2" key="1">
    <citation type="submission" date="2021-09" db="EMBL/GenBank/DDBJ databases">
        <title>Isoptericola luteus sp. nov., a novel bacterium isolated from Harbin, the capital city of Heilongjiang province.</title>
        <authorList>
            <person name="Li J."/>
        </authorList>
    </citation>
    <scope>NUCLEOTIDE SEQUENCE [LARGE SCALE GENOMIC DNA]</scope>
    <source>
        <strain evidence="1 2">NEAU-Y5</strain>
    </source>
</reference>